<evidence type="ECO:0000313" key="1">
    <source>
        <dbReference type="EMBL" id="KAJ8682112.1"/>
    </source>
</evidence>
<accession>A0ACC2PF69</accession>
<organism evidence="1 2">
    <name type="scientific">Eretmocerus hayati</name>
    <dbReference type="NCBI Taxonomy" id="131215"/>
    <lineage>
        <taxon>Eukaryota</taxon>
        <taxon>Metazoa</taxon>
        <taxon>Ecdysozoa</taxon>
        <taxon>Arthropoda</taxon>
        <taxon>Hexapoda</taxon>
        <taxon>Insecta</taxon>
        <taxon>Pterygota</taxon>
        <taxon>Neoptera</taxon>
        <taxon>Endopterygota</taxon>
        <taxon>Hymenoptera</taxon>
        <taxon>Apocrita</taxon>
        <taxon>Proctotrupomorpha</taxon>
        <taxon>Chalcidoidea</taxon>
        <taxon>Aphelinidae</taxon>
        <taxon>Aphelininae</taxon>
        <taxon>Eretmocerus</taxon>
    </lineage>
</organism>
<name>A0ACC2PF69_9HYME</name>
<reference evidence="1" key="1">
    <citation type="submission" date="2023-04" db="EMBL/GenBank/DDBJ databases">
        <title>A chromosome-level genome assembly of the parasitoid wasp Eretmocerus hayati.</title>
        <authorList>
            <person name="Zhong Y."/>
            <person name="Liu S."/>
            <person name="Liu Y."/>
        </authorList>
    </citation>
    <scope>NUCLEOTIDE SEQUENCE</scope>
    <source>
        <strain evidence="1">ZJU_SS_LIU_2023</strain>
    </source>
</reference>
<protein>
    <submittedName>
        <fullName evidence="1">Uncharacterized protein</fullName>
    </submittedName>
</protein>
<evidence type="ECO:0000313" key="2">
    <source>
        <dbReference type="Proteomes" id="UP001239111"/>
    </source>
</evidence>
<dbReference type="EMBL" id="CM056741">
    <property type="protein sequence ID" value="KAJ8682112.1"/>
    <property type="molecule type" value="Genomic_DNA"/>
</dbReference>
<proteinExistence type="predicted"/>
<sequence>MCQILTLASAAFILALHSLGVDGGLKEWRNNIIYHVYPRSFKDSNGDGIGDLPGITSKLKHVKDAGADTLYLSPIYPSPMKDFGYDISNFTDISDEYGSLDDFDKLVDRARELGLKILLDFVPNHTSDEHEWFKKSIDRIAPYDDYYVWRDAKNGSNGEKLPPNNWLSHFGDSAWEWNEKRQQYYYHAFVAGQPDLNYRNPQVKQEMDEVLLFWLRKGVDGFRVDAPNFLFEDAELRDEPKSDLLVPATDYWSLYHIYTRSLNESHPIIASWRNLLDDYSSESHTNTKYLILEAWSPMDHTMGYYNVGADPFNFMLLFNVSRNSTPSEFKKVISTWLNAIPDGEVTNWIIGNHDNHRVASKYSKIDERTNQMTMLAMILPGIVMVYYGDEIGMLDRKFTYEEGVDPYGCQAGRERFHLYERDSSRTPFQWDESTSAGFSNNTKTWLPVNENYKTLNLALQKKAENSHYKIFQALTSLKRFSPVLKSGTTEILATDDVLGIVRRLEGHRPITLLINFSDSLTKIDAQSWLNIPEGVVVYTASLGSGLEKGTTLNSSELDLKGAVSVLLM</sequence>
<keyword evidence="2" id="KW-1185">Reference proteome</keyword>
<comment type="caution">
    <text evidence="1">The sequence shown here is derived from an EMBL/GenBank/DDBJ whole genome shotgun (WGS) entry which is preliminary data.</text>
</comment>
<gene>
    <name evidence="1" type="ORF">QAD02_017904</name>
</gene>
<dbReference type="Proteomes" id="UP001239111">
    <property type="component" value="Chromosome 1"/>
</dbReference>